<dbReference type="EMBL" id="JAPEUX010000004">
    <property type="protein sequence ID" value="KAJ4353464.1"/>
    <property type="molecule type" value="Genomic_DNA"/>
</dbReference>
<name>A0A9W8XL15_9PLEO</name>
<evidence type="ECO:0000256" key="8">
    <source>
        <dbReference type="ARBA" id="ARBA00023136"/>
    </source>
</evidence>
<dbReference type="GeneID" id="80908723"/>
<dbReference type="OrthoDB" id="1470350at2759"/>
<protein>
    <recommendedName>
        <fullName evidence="11">Cytochrome P450</fullName>
    </recommendedName>
</protein>
<comment type="caution">
    <text evidence="9">The sequence shown here is derived from an EMBL/GenBank/DDBJ whole genome shotgun (WGS) entry which is preliminary data.</text>
</comment>
<dbReference type="AlphaFoldDB" id="A0A9W8XL15"/>
<keyword evidence="4" id="KW-0479">Metal-binding</keyword>
<dbReference type="PANTHER" id="PTHR24282">
    <property type="entry name" value="CYTOCHROME P450 FAMILY MEMBER"/>
    <property type="match status" value="1"/>
</dbReference>
<keyword evidence="2" id="KW-0349">Heme</keyword>
<evidence type="ECO:0000256" key="6">
    <source>
        <dbReference type="ARBA" id="ARBA00023002"/>
    </source>
</evidence>
<proteinExistence type="predicted"/>
<keyword evidence="6" id="KW-0560">Oxidoreductase</keyword>
<evidence type="ECO:0000256" key="1">
    <source>
        <dbReference type="ARBA" id="ARBA00004370"/>
    </source>
</evidence>
<evidence type="ECO:0000256" key="2">
    <source>
        <dbReference type="ARBA" id="ARBA00022617"/>
    </source>
</evidence>
<evidence type="ECO:0000256" key="7">
    <source>
        <dbReference type="ARBA" id="ARBA00023004"/>
    </source>
</evidence>
<evidence type="ECO:0008006" key="11">
    <source>
        <dbReference type="Google" id="ProtNLM"/>
    </source>
</evidence>
<organism evidence="9 10">
    <name type="scientific">Didymosphaeria variabile</name>
    <dbReference type="NCBI Taxonomy" id="1932322"/>
    <lineage>
        <taxon>Eukaryota</taxon>
        <taxon>Fungi</taxon>
        <taxon>Dikarya</taxon>
        <taxon>Ascomycota</taxon>
        <taxon>Pezizomycotina</taxon>
        <taxon>Dothideomycetes</taxon>
        <taxon>Pleosporomycetidae</taxon>
        <taxon>Pleosporales</taxon>
        <taxon>Massarineae</taxon>
        <taxon>Didymosphaeriaceae</taxon>
        <taxon>Didymosphaeria</taxon>
    </lineage>
</organism>
<keyword evidence="10" id="KW-1185">Reference proteome</keyword>
<dbReference type="InterPro" id="IPR001128">
    <property type="entry name" value="Cyt_P450"/>
</dbReference>
<evidence type="ECO:0000313" key="10">
    <source>
        <dbReference type="Proteomes" id="UP001140513"/>
    </source>
</evidence>
<keyword evidence="8" id="KW-0472">Membrane</keyword>
<evidence type="ECO:0000313" key="9">
    <source>
        <dbReference type="EMBL" id="KAJ4353464.1"/>
    </source>
</evidence>
<dbReference type="Proteomes" id="UP001140513">
    <property type="component" value="Unassembled WGS sequence"/>
</dbReference>
<dbReference type="RefSeq" id="XP_056071238.1">
    <property type="nucleotide sequence ID" value="XM_056213971.1"/>
</dbReference>
<dbReference type="SUPFAM" id="SSF48264">
    <property type="entry name" value="Cytochrome P450"/>
    <property type="match status" value="1"/>
</dbReference>
<dbReference type="InterPro" id="IPR036396">
    <property type="entry name" value="Cyt_P450_sf"/>
</dbReference>
<dbReference type="InterPro" id="IPR050665">
    <property type="entry name" value="Cytochrome_P450_Monooxygen"/>
</dbReference>
<dbReference type="GO" id="GO:0020037">
    <property type="term" value="F:heme binding"/>
    <property type="evidence" value="ECO:0007669"/>
    <property type="project" value="InterPro"/>
</dbReference>
<dbReference type="GO" id="GO:0016020">
    <property type="term" value="C:membrane"/>
    <property type="evidence" value="ECO:0007669"/>
    <property type="project" value="UniProtKB-SubCell"/>
</dbReference>
<comment type="subcellular location">
    <subcellularLocation>
        <location evidence="1">Membrane</location>
    </subcellularLocation>
</comment>
<evidence type="ECO:0000256" key="5">
    <source>
        <dbReference type="ARBA" id="ARBA00022989"/>
    </source>
</evidence>
<dbReference type="Gene3D" id="1.10.630.10">
    <property type="entry name" value="Cytochrome P450"/>
    <property type="match status" value="1"/>
</dbReference>
<evidence type="ECO:0000256" key="4">
    <source>
        <dbReference type="ARBA" id="ARBA00022723"/>
    </source>
</evidence>
<keyword evidence="7" id="KW-0408">Iron</keyword>
<dbReference type="GO" id="GO:0005506">
    <property type="term" value="F:iron ion binding"/>
    <property type="evidence" value="ECO:0007669"/>
    <property type="project" value="InterPro"/>
</dbReference>
<keyword evidence="3" id="KW-0812">Transmembrane</keyword>
<accession>A0A9W8XL15</accession>
<keyword evidence="5" id="KW-1133">Transmembrane helix</keyword>
<dbReference type="GO" id="GO:0016705">
    <property type="term" value="F:oxidoreductase activity, acting on paired donors, with incorporation or reduction of molecular oxygen"/>
    <property type="evidence" value="ECO:0007669"/>
    <property type="project" value="InterPro"/>
</dbReference>
<gene>
    <name evidence="9" type="ORF">N0V89_005193</name>
</gene>
<reference evidence="9" key="1">
    <citation type="submission" date="2022-10" db="EMBL/GenBank/DDBJ databases">
        <title>Tapping the CABI collections for fungal endophytes: first genome assemblies for Collariella, Neodidymelliopsis, Ascochyta clinopodiicola, Didymella pomorum, Didymosphaeria variabile, Neocosmospora piperis and Neocucurbitaria cava.</title>
        <authorList>
            <person name="Hill R."/>
        </authorList>
    </citation>
    <scope>NUCLEOTIDE SEQUENCE</scope>
    <source>
        <strain evidence="9">IMI 356815</strain>
    </source>
</reference>
<dbReference type="GO" id="GO:0004497">
    <property type="term" value="F:monooxygenase activity"/>
    <property type="evidence" value="ECO:0007669"/>
    <property type="project" value="InterPro"/>
</dbReference>
<dbReference type="PANTHER" id="PTHR24282:SF211">
    <property type="entry name" value="CYTOCHROME P450-RELATED"/>
    <property type="match status" value="1"/>
</dbReference>
<dbReference type="Pfam" id="PF00067">
    <property type="entry name" value="p450"/>
    <property type="match status" value="1"/>
</dbReference>
<sequence length="454" mass="51753">MFALLLLILAAGYLTWSLVCLELNYRRARAIGIPLFRLPIDPLNILFQIFESHVWEVLDRLPVKGVLPQWTTYARRGWFFEDKADTFLRLGKVWAIVTPVGIYIQLADPEAIGDVLSRRMDFPRPTEPYKILEVFGPCISTAEAENWARHRKVLAAPFNKSIMSFVWSESLQQAQDLIEAWTKDKVHSFSKDTRTLSLNVLAAEGFNKPFNFRHWKGNEKHSDAKLSYRDALQIILDNALLLLVLRPKLLSSRFLPQSWQRVGKAAAAFQGYMRQMLDEEMQSLNQGAKGSGSLMTSLVRAGDAYSTGRSGVNDRTKGLSVDEIFGNIFVINFAGHDTTANTLAFAILLLAAHPEVQTWLTQEARYVCKDTKPETWQYNELFPRLVRCQAVMQMCKCIAAFMRRTTIRITTQTRFASSHRDGLRSVQQVLEKHWSLHERAHILHGLTDPKSVQG</sequence>
<evidence type="ECO:0000256" key="3">
    <source>
        <dbReference type="ARBA" id="ARBA00022692"/>
    </source>
</evidence>